<gene>
    <name evidence="1" type="ORF">EK21DRAFT_95231</name>
</gene>
<proteinExistence type="predicted"/>
<reference evidence="1" key="1">
    <citation type="journal article" date="2020" name="Stud. Mycol.">
        <title>101 Dothideomycetes genomes: a test case for predicting lifestyles and emergence of pathogens.</title>
        <authorList>
            <person name="Haridas S."/>
            <person name="Albert R."/>
            <person name="Binder M."/>
            <person name="Bloem J."/>
            <person name="Labutti K."/>
            <person name="Salamov A."/>
            <person name="Andreopoulos B."/>
            <person name="Baker S."/>
            <person name="Barry K."/>
            <person name="Bills G."/>
            <person name="Bluhm B."/>
            <person name="Cannon C."/>
            <person name="Castanera R."/>
            <person name="Culley D."/>
            <person name="Daum C."/>
            <person name="Ezra D."/>
            <person name="Gonzalez J."/>
            <person name="Henrissat B."/>
            <person name="Kuo A."/>
            <person name="Liang C."/>
            <person name="Lipzen A."/>
            <person name="Lutzoni F."/>
            <person name="Magnuson J."/>
            <person name="Mondo S."/>
            <person name="Nolan M."/>
            <person name="Ohm R."/>
            <person name="Pangilinan J."/>
            <person name="Park H.-J."/>
            <person name="Ramirez L."/>
            <person name="Alfaro M."/>
            <person name="Sun H."/>
            <person name="Tritt A."/>
            <person name="Yoshinaga Y."/>
            <person name="Zwiers L.-H."/>
            <person name="Turgeon B."/>
            <person name="Goodwin S."/>
            <person name="Spatafora J."/>
            <person name="Crous P."/>
            <person name="Grigoriev I."/>
        </authorList>
    </citation>
    <scope>NUCLEOTIDE SEQUENCE</scope>
    <source>
        <strain evidence="1">CBS 110217</strain>
    </source>
</reference>
<evidence type="ECO:0000313" key="2">
    <source>
        <dbReference type="Proteomes" id="UP000799777"/>
    </source>
</evidence>
<keyword evidence="2" id="KW-1185">Reference proteome</keyword>
<dbReference type="Proteomes" id="UP000799777">
    <property type="component" value="Unassembled WGS sequence"/>
</dbReference>
<protein>
    <submittedName>
        <fullName evidence="1">Uncharacterized protein</fullName>
    </submittedName>
</protein>
<accession>A0A9P4GW39</accession>
<organism evidence="1 2">
    <name type="scientific">Setomelanomma holmii</name>
    <dbReference type="NCBI Taxonomy" id="210430"/>
    <lineage>
        <taxon>Eukaryota</taxon>
        <taxon>Fungi</taxon>
        <taxon>Dikarya</taxon>
        <taxon>Ascomycota</taxon>
        <taxon>Pezizomycotina</taxon>
        <taxon>Dothideomycetes</taxon>
        <taxon>Pleosporomycetidae</taxon>
        <taxon>Pleosporales</taxon>
        <taxon>Pleosporineae</taxon>
        <taxon>Phaeosphaeriaceae</taxon>
        <taxon>Setomelanomma</taxon>
    </lineage>
</organism>
<dbReference type="AlphaFoldDB" id="A0A9P4GW39"/>
<dbReference type="OrthoDB" id="10254221at2759"/>
<comment type="caution">
    <text evidence="1">The sequence shown here is derived from an EMBL/GenBank/DDBJ whole genome shotgun (WGS) entry which is preliminary data.</text>
</comment>
<name>A0A9P4GW39_9PLEO</name>
<sequence>MSSLKKGKMLVTDGYKTIIPLLQKYKYKRALVLSTASYKVPEDRFTLLFSLMVWMVYLFARVAYDEVNGFSPLVAQLPADEFAWTIYRVPILRDGKPKEVAARLVGDVGITLERKAMAEWLLQEMEQGNWIGKCPAIANA</sequence>
<dbReference type="EMBL" id="ML978387">
    <property type="protein sequence ID" value="KAF2023050.1"/>
    <property type="molecule type" value="Genomic_DNA"/>
</dbReference>
<evidence type="ECO:0000313" key="1">
    <source>
        <dbReference type="EMBL" id="KAF2023050.1"/>
    </source>
</evidence>